<proteinExistence type="predicted"/>
<dbReference type="OrthoDB" id="5405081at2759"/>
<feature type="signal peptide" evidence="1">
    <location>
        <begin position="1"/>
        <end position="15"/>
    </location>
</feature>
<feature type="chain" id="PRO_5015624607" evidence="1">
    <location>
        <begin position="16"/>
        <end position="373"/>
    </location>
</feature>
<dbReference type="AlphaFoldDB" id="A0A2T2P0M1"/>
<dbReference type="SUPFAM" id="SSF69304">
    <property type="entry name" value="Tricorn protease N-terminal domain"/>
    <property type="match status" value="1"/>
</dbReference>
<evidence type="ECO:0000313" key="3">
    <source>
        <dbReference type="Proteomes" id="UP000240883"/>
    </source>
</evidence>
<keyword evidence="1" id="KW-0732">Signal</keyword>
<dbReference type="EMBL" id="KZ678131">
    <property type="protein sequence ID" value="PSN71225.1"/>
    <property type="molecule type" value="Genomic_DNA"/>
</dbReference>
<evidence type="ECO:0000313" key="2">
    <source>
        <dbReference type="EMBL" id="PSN71225.1"/>
    </source>
</evidence>
<sequence length="373" mass="42309">MVLFKTALLRALALATPLMASPLSGVEKRGISLIPRQEDDTMPPLPERAQDEAPALFAGDNEIQQIAWFGERPSYRRDGRKLAFMSKSYGDVFEMDLRTQRLKLLTGWAHAGFLRAQYLVNGDLLLIGAKEFRGVAETRESDMQFWVLHPGDRSATAIDQKLFEGVAISINDNKIAWSNSHGQYPDEIEEGETVIYTGEIDYSTGEPKIINKQEIIRDYGPDCILEPQDFFNNDTELTYTCYSTDPVFHYGWLESVNLETRERTVLRRKEGTYLEFEGIFPNEQYSLVEADISTKLDEDGNSRSSVAGTEIYMMGMESGSTYWRRLTWFSQEFPWKAGNPVMSPDGRTMAVHSSRSDQPAGVGYGMYLVDIDY</sequence>
<protein>
    <submittedName>
        <fullName evidence="2">Uncharacterized protein</fullName>
    </submittedName>
</protein>
<gene>
    <name evidence="2" type="ORF">BS50DRAFT_618299</name>
</gene>
<keyword evidence="3" id="KW-1185">Reference proteome</keyword>
<name>A0A2T2P0M1_CORCC</name>
<dbReference type="Proteomes" id="UP000240883">
    <property type="component" value="Unassembled WGS sequence"/>
</dbReference>
<accession>A0A2T2P0M1</accession>
<reference evidence="2 3" key="1">
    <citation type="journal article" date="2018" name="Front. Microbiol.">
        <title>Genome-Wide Analysis of Corynespora cassiicola Leaf Fall Disease Putative Effectors.</title>
        <authorList>
            <person name="Lopez D."/>
            <person name="Ribeiro S."/>
            <person name="Label P."/>
            <person name="Fumanal B."/>
            <person name="Venisse J.S."/>
            <person name="Kohler A."/>
            <person name="de Oliveira R.R."/>
            <person name="Labutti K."/>
            <person name="Lipzen A."/>
            <person name="Lail K."/>
            <person name="Bauer D."/>
            <person name="Ohm R.A."/>
            <person name="Barry K.W."/>
            <person name="Spatafora J."/>
            <person name="Grigoriev I.V."/>
            <person name="Martin F.M."/>
            <person name="Pujade-Renaud V."/>
        </authorList>
    </citation>
    <scope>NUCLEOTIDE SEQUENCE [LARGE SCALE GENOMIC DNA]</scope>
    <source>
        <strain evidence="2 3">Philippines</strain>
    </source>
</reference>
<organism evidence="2 3">
    <name type="scientific">Corynespora cassiicola Philippines</name>
    <dbReference type="NCBI Taxonomy" id="1448308"/>
    <lineage>
        <taxon>Eukaryota</taxon>
        <taxon>Fungi</taxon>
        <taxon>Dikarya</taxon>
        <taxon>Ascomycota</taxon>
        <taxon>Pezizomycotina</taxon>
        <taxon>Dothideomycetes</taxon>
        <taxon>Pleosporomycetidae</taxon>
        <taxon>Pleosporales</taxon>
        <taxon>Corynesporascaceae</taxon>
        <taxon>Corynespora</taxon>
    </lineage>
</organism>
<evidence type="ECO:0000256" key="1">
    <source>
        <dbReference type="SAM" id="SignalP"/>
    </source>
</evidence>